<keyword evidence="3" id="KW-1185">Reference proteome</keyword>
<comment type="caution">
    <text evidence="2">The sequence shown here is derived from an EMBL/GenBank/DDBJ whole genome shotgun (WGS) entry which is preliminary data.</text>
</comment>
<dbReference type="AlphaFoldDB" id="A0A1V6TFZ2"/>
<organism evidence="2 3">
    <name type="scientific">Penicillium steckii</name>
    <dbReference type="NCBI Taxonomy" id="303698"/>
    <lineage>
        <taxon>Eukaryota</taxon>
        <taxon>Fungi</taxon>
        <taxon>Dikarya</taxon>
        <taxon>Ascomycota</taxon>
        <taxon>Pezizomycotina</taxon>
        <taxon>Eurotiomycetes</taxon>
        <taxon>Eurotiomycetidae</taxon>
        <taxon>Eurotiales</taxon>
        <taxon>Aspergillaceae</taxon>
        <taxon>Penicillium</taxon>
    </lineage>
</organism>
<dbReference type="GO" id="GO:0032299">
    <property type="term" value="C:ribonuclease H2 complex"/>
    <property type="evidence" value="ECO:0007669"/>
    <property type="project" value="InterPro"/>
</dbReference>
<dbReference type="Proteomes" id="UP000191285">
    <property type="component" value="Unassembled WGS sequence"/>
</dbReference>
<dbReference type="GO" id="GO:0006401">
    <property type="term" value="P:RNA catabolic process"/>
    <property type="evidence" value="ECO:0007669"/>
    <property type="project" value="InterPro"/>
</dbReference>
<feature type="region of interest" description="Disordered" evidence="1">
    <location>
        <begin position="1"/>
        <end position="33"/>
    </location>
</feature>
<protein>
    <submittedName>
        <fullName evidence="2">Uncharacterized protein</fullName>
    </submittedName>
</protein>
<sequence length="164" mass="18526">MPDMYAFQASKPDSQSEKTSAETYDPNILPCRIHHDGPVESAGRFWAPKTDEKDNISTAHFRGRKLRGRRVAIPDGYQGVIAMPTERILPSSQTIDKNEDLVEVQPEEPVKILETQGTFDHMMVWGHENMPAADDVYVKGLEEWIRFAETMHGVPPTDEKTTST</sequence>
<gene>
    <name evidence="2" type="ORF">PENSTE_c006G05028</name>
</gene>
<dbReference type="EMBL" id="MLKD01000006">
    <property type="protein sequence ID" value="OQE25096.1"/>
    <property type="molecule type" value="Genomic_DNA"/>
</dbReference>
<dbReference type="Gene3D" id="2.40.128.680">
    <property type="match status" value="1"/>
</dbReference>
<dbReference type="PANTHER" id="PTHR47204:SF1">
    <property type="entry name" value="RIBONUCLEASE H2 SUBUNIT C"/>
    <property type="match status" value="1"/>
</dbReference>
<proteinExistence type="predicted"/>
<evidence type="ECO:0000256" key="1">
    <source>
        <dbReference type="SAM" id="MobiDB-lite"/>
    </source>
</evidence>
<accession>A0A1V6TFZ2</accession>
<evidence type="ECO:0000313" key="3">
    <source>
        <dbReference type="Proteomes" id="UP000191285"/>
    </source>
</evidence>
<dbReference type="PANTHER" id="PTHR47204">
    <property type="entry name" value="OS02G0168900 PROTEIN"/>
    <property type="match status" value="1"/>
</dbReference>
<evidence type="ECO:0000313" key="2">
    <source>
        <dbReference type="EMBL" id="OQE25096.1"/>
    </source>
</evidence>
<dbReference type="Pfam" id="PF08615">
    <property type="entry name" value="RNase_H2_suC"/>
    <property type="match status" value="1"/>
</dbReference>
<name>A0A1V6TFZ2_9EURO</name>
<reference evidence="3" key="1">
    <citation type="journal article" date="2017" name="Nat. Microbiol.">
        <title>Global analysis of biosynthetic gene clusters reveals vast potential of secondary metabolite production in Penicillium species.</title>
        <authorList>
            <person name="Nielsen J.C."/>
            <person name="Grijseels S."/>
            <person name="Prigent S."/>
            <person name="Ji B."/>
            <person name="Dainat J."/>
            <person name="Nielsen K.F."/>
            <person name="Frisvad J.C."/>
            <person name="Workman M."/>
            <person name="Nielsen J."/>
        </authorList>
    </citation>
    <scope>NUCLEOTIDE SEQUENCE [LARGE SCALE GENOMIC DNA]</scope>
    <source>
        <strain evidence="3">IBT 24891</strain>
    </source>
</reference>
<dbReference type="STRING" id="303698.A0A1V6TFZ2"/>
<dbReference type="InterPro" id="IPR013924">
    <property type="entry name" value="RNase_H2_suC"/>
</dbReference>
<dbReference type="CDD" id="cd09271">
    <property type="entry name" value="RNase_H2-C"/>
    <property type="match status" value="1"/>
</dbReference>
<dbReference type="OrthoDB" id="6222486at2759"/>